<evidence type="ECO:0000313" key="1">
    <source>
        <dbReference type="EMBL" id="KAJ2899907.1"/>
    </source>
</evidence>
<sequence length="556" mass="62124">MSLSIRCPSWRALIWNQRYSTRSSAVATASAAAAIAEPTLPKHSSASTSSTALVLSTNILGEPKTKVNRPRWTLADDEKLWTAVSEQLSRKKVASKVDWHEISQSLDLSRKPSSLRTRYNNSMAMANSRRQLGFIFQNLEPDTKGHRLGSARTRTSWSPEEDDALRTGVAIYGEGKWLLVAAFVGTRTNNQCASRWSRLSTPLSGEVTPVMYWARVMQRESKLKLLAGAAGDVSNSEISRRSAVVSAILKHQQQQATSLVDHAYDKGTLGLSSERLRATMPKIDHLNGRARLVPYSPEEDEMIVRLFRQYGGRWSLIAGLVSASGYTNKQGQNGQRQRRTAFSIMARLMALARARDGLSLANSSVKASTKGRTTEPKKRTLRAWSDEESAELETIVKSMLRDKAGFMSWAEVARQLSTNRTTWQCRVRWTQHVSTHIQHAPFTKAEDKLLWPFVVDTKQRPLASKGRTGYRGRPITIKYASDKGAAMADVGIGWLGAGLMTGRTSSTLRLRVGRLQHVIEWMRKVAGIKDAQLHFDMVHRLANTPSDFRIYKNKSN</sequence>
<dbReference type="EMBL" id="JANBVB010000015">
    <property type="protein sequence ID" value="KAJ2899907.1"/>
    <property type="molecule type" value="Genomic_DNA"/>
</dbReference>
<gene>
    <name evidence="1" type="ORF">IWW38_000785</name>
</gene>
<protein>
    <submittedName>
        <fullName evidence="1">Uncharacterized protein</fullName>
    </submittedName>
</protein>
<name>A0ACC1MA45_9FUNG</name>
<dbReference type="Proteomes" id="UP001139981">
    <property type="component" value="Unassembled WGS sequence"/>
</dbReference>
<reference evidence="1" key="1">
    <citation type="submission" date="2022-07" db="EMBL/GenBank/DDBJ databases">
        <title>Phylogenomic reconstructions and comparative analyses of Kickxellomycotina fungi.</title>
        <authorList>
            <person name="Reynolds N.K."/>
            <person name="Stajich J.E."/>
            <person name="Barry K."/>
            <person name="Grigoriev I.V."/>
            <person name="Crous P."/>
            <person name="Smith M.E."/>
        </authorList>
    </citation>
    <scope>NUCLEOTIDE SEQUENCE</scope>
    <source>
        <strain evidence="1">CBS 190363</strain>
    </source>
</reference>
<proteinExistence type="predicted"/>
<comment type="caution">
    <text evidence="1">The sequence shown here is derived from an EMBL/GenBank/DDBJ whole genome shotgun (WGS) entry which is preliminary data.</text>
</comment>
<keyword evidence="2" id="KW-1185">Reference proteome</keyword>
<organism evidence="1 2">
    <name type="scientific">Coemansia aciculifera</name>
    <dbReference type="NCBI Taxonomy" id="417176"/>
    <lineage>
        <taxon>Eukaryota</taxon>
        <taxon>Fungi</taxon>
        <taxon>Fungi incertae sedis</taxon>
        <taxon>Zoopagomycota</taxon>
        <taxon>Kickxellomycotina</taxon>
        <taxon>Kickxellomycetes</taxon>
        <taxon>Kickxellales</taxon>
        <taxon>Kickxellaceae</taxon>
        <taxon>Coemansia</taxon>
    </lineage>
</organism>
<evidence type="ECO:0000313" key="2">
    <source>
        <dbReference type="Proteomes" id="UP001139981"/>
    </source>
</evidence>
<accession>A0ACC1MA45</accession>